<protein>
    <submittedName>
        <fullName evidence="2">Glycogen [starch] synthase</fullName>
    </submittedName>
</protein>
<name>A0AC34REY7_9BILA</name>
<evidence type="ECO:0000313" key="2">
    <source>
        <dbReference type="WBParaSite" id="JU765_v2.g6178.t1"/>
    </source>
</evidence>
<dbReference type="WBParaSite" id="JU765_v2.g6178.t1">
    <property type="protein sequence ID" value="JU765_v2.g6178.t1"/>
    <property type="gene ID" value="JU765_v2.g6178"/>
</dbReference>
<proteinExistence type="predicted"/>
<dbReference type="Proteomes" id="UP000887576">
    <property type="component" value="Unplaced"/>
</dbReference>
<accession>A0AC34REY7</accession>
<evidence type="ECO:0000313" key="1">
    <source>
        <dbReference type="Proteomes" id="UP000887576"/>
    </source>
</evidence>
<sequence>MDVANTISRKLSSAKLVKQFADLNFDEEDVIDYGATAKAENRFVFECAWEVANKVGGIYTVLRTKAPVSTDELGDQYCMLGPYFEDRVKLEIEVLEPETAHMKYTLEQMREWGFNVVYGRWLIDGYPKVVLFDIGSAAWKLDTWKHELFERCQIGVPYYDRESNDCIIFGFLVAIFLKTFAGAEEGVQPYITAQFHEWQAGVGLIMLRLWKVDIATVFTTHATLLGRHLCAAGADLYHNLDHFDVDKEAGDKQIYHRYCLERAAAGMAHIFTTVSEITGLEAKYLLKREPEVLTPNGLNVVKFAALHEFQNLHAQNKEKIHDFVRGHFYGHFNFDLDKTIYVFTAGRYEFSNKGGDMFIEALARLNHMLKKNTVLDIFITF</sequence>
<organism evidence="1 2">
    <name type="scientific">Panagrolaimus sp. JU765</name>
    <dbReference type="NCBI Taxonomy" id="591449"/>
    <lineage>
        <taxon>Eukaryota</taxon>
        <taxon>Metazoa</taxon>
        <taxon>Ecdysozoa</taxon>
        <taxon>Nematoda</taxon>
        <taxon>Chromadorea</taxon>
        <taxon>Rhabditida</taxon>
        <taxon>Tylenchina</taxon>
        <taxon>Panagrolaimomorpha</taxon>
        <taxon>Panagrolaimoidea</taxon>
        <taxon>Panagrolaimidae</taxon>
        <taxon>Panagrolaimus</taxon>
    </lineage>
</organism>
<reference evidence="2" key="1">
    <citation type="submission" date="2022-11" db="UniProtKB">
        <authorList>
            <consortium name="WormBaseParasite"/>
        </authorList>
    </citation>
    <scope>IDENTIFICATION</scope>
</reference>